<dbReference type="InterPro" id="IPR004210">
    <property type="entry name" value="BESS_motif"/>
</dbReference>
<dbReference type="Pfam" id="PF10545">
    <property type="entry name" value="MADF_DNA_bdg"/>
    <property type="match status" value="1"/>
</dbReference>
<comment type="caution">
    <text evidence="4">The sequence shown here is derived from an EMBL/GenBank/DDBJ whole genome shotgun (WGS) entry which is preliminary data.</text>
</comment>
<comment type="subcellular location">
    <subcellularLocation>
        <location evidence="1">Nucleus</location>
    </subcellularLocation>
</comment>
<feature type="domain" description="BESS" evidence="3">
    <location>
        <begin position="204"/>
        <end position="243"/>
    </location>
</feature>
<evidence type="ECO:0000313" key="4">
    <source>
        <dbReference type="EMBL" id="CAK1596208.1"/>
    </source>
</evidence>
<dbReference type="GO" id="GO:0006357">
    <property type="term" value="P:regulation of transcription by RNA polymerase II"/>
    <property type="evidence" value="ECO:0007669"/>
    <property type="project" value="TreeGrafter"/>
</dbReference>
<sequence length="257" mass="30547">MAKHFDTEYLIKLVEARPVIWDKTLITYRDRNLRAAAWRDICINLKEDFEDMEEKERQAFVKGVVNKWNQTRDSWLRSLNDKKSTKDSISTAKFVKRYVYHNQMLFLKKVVNPALTRESINEVYLPTFDDTEKDKVKEEVDNETFSSNQNEEIISDSDTQENFEDCIKNTRRSEVPMQKLNAMDKKMMSFINHQLKRKSNVVKEDRNLTFFRSLLPSLSSLNDDQTLEFQSGVIILLQNIKRKRYYRECSVQETDSN</sequence>
<organism evidence="4 5">
    <name type="scientific">Parnassius mnemosyne</name>
    <name type="common">clouded apollo</name>
    <dbReference type="NCBI Taxonomy" id="213953"/>
    <lineage>
        <taxon>Eukaryota</taxon>
        <taxon>Metazoa</taxon>
        <taxon>Ecdysozoa</taxon>
        <taxon>Arthropoda</taxon>
        <taxon>Hexapoda</taxon>
        <taxon>Insecta</taxon>
        <taxon>Pterygota</taxon>
        <taxon>Neoptera</taxon>
        <taxon>Endopterygota</taxon>
        <taxon>Lepidoptera</taxon>
        <taxon>Glossata</taxon>
        <taxon>Ditrysia</taxon>
        <taxon>Papilionoidea</taxon>
        <taxon>Papilionidae</taxon>
        <taxon>Parnassiinae</taxon>
        <taxon>Parnassini</taxon>
        <taxon>Parnassius</taxon>
        <taxon>Driopa</taxon>
    </lineage>
</organism>
<dbReference type="GO" id="GO:0003677">
    <property type="term" value="F:DNA binding"/>
    <property type="evidence" value="ECO:0007669"/>
    <property type="project" value="InterPro"/>
</dbReference>
<evidence type="ECO:0008006" key="6">
    <source>
        <dbReference type="Google" id="ProtNLM"/>
    </source>
</evidence>
<dbReference type="EMBL" id="CAVLGL010000093">
    <property type="protein sequence ID" value="CAK1596208.1"/>
    <property type="molecule type" value="Genomic_DNA"/>
</dbReference>
<name>A0AAV1LMF2_9NEOP</name>
<gene>
    <name evidence="4" type="ORF">PARMNEM_LOCUS15587</name>
</gene>
<dbReference type="PANTHER" id="PTHR12243">
    <property type="entry name" value="MADF DOMAIN TRANSCRIPTION FACTOR"/>
    <property type="match status" value="1"/>
</dbReference>
<dbReference type="GO" id="GO:0005634">
    <property type="term" value="C:nucleus"/>
    <property type="evidence" value="ECO:0007669"/>
    <property type="project" value="UniProtKB-SubCell"/>
</dbReference>
<dbReference type="PROSITE" id="PS51031">
    <property type="entry name" value="BESS"/>
    <property type="match status" value="1"/>
</dbReference>
<keyword evidence="5" id="KW-1185">Reference proteome</keyword>
<feature type="domain" description="MADF" evidence="2">
    <location>
        <begin position="9"/>
        <end position="112"/>
    </location>
</feature>
<protein>
    <recommendedName>
        <fullName evidence="6">MADF domain-containing protein</fullName>
    </recommendedName>
</protein>
<dbReference type="InterPro" id="IPR039353">
    <property type="entry name" value="TF_Adf1"/>
</dbReference>
<dbReference type="PANTHER" id="PTHR12243:SF64">
    <property type="entry name" value="DORSAL INTERACTING PROTEIN 3-RELATED"/>
    <property type="match status" value="1"/>
</dbReference>
<evidence type="ECO:0000259" key="3">
    <source>
        <dbReference type="PROSITE" id="PS51031"/>
    </source>
</evidence>
<evidence type="ECO:0000259" key="2">
    <source>
        <dbReference type="PROSITE" id="PS51029"/>
    </source>
</evidence>
<accession>A0AAV1LMF2</accession>
<evidence type="ECO:0000256" key="1">
    <source>
        <dbReference type="PROSITE-ProRule" id="PRU00371"/>
    </source>
</evidence>
<dbReference type="InterPro" id="IPR006578">
    <property type="entry name" value="MADF-dom"/>
</dbReference>
<keyword evidence="1" id="KW-0539">Nucleus</keyword>
<dbReference type="Proteomes" id="UP001314205">
    <property type="component" value="Unassembled WGS sequence"/>
</dbReference>
<proteinExistence type="predicted"/>
<dbReference type="GO" id="GO:0005667">
    <property type="term" value="C:transcription regulator complex"/>
    <property type="evidence" value="ECO:0007669"/>
    <property type="project" value="TreeGrafter"/>
</dbReference>
<dbReference type="SMART" id="SM00595">
    <property type="entry name" value="MADF"/>
    <property type="match status" value="1"/>
</dbReference>
<dbReference type="AlphaFoldDB" id="A0AAV1LMF2"/>
<evidence type="ECO:0000313" key="5">
    <source>
        <dbReference type="Proteomes" id="UP001314205"/>
    </source>
</evidence>
<dbReference type="PROSITE" id="PS51029">
    <property type="entry name" value="MADF"/>
    <property type="match status" value="1"/>
</dbReference>
<reference evidence="4 5" key="1">
    <citation type="submission" date="2023-11" db="EMBL/GenBank/DDBJ databases">
        <authorList>
            <person name="Hedman E."/>
            <person name="Englund M."/>
            <person name="Stromberg M."/>
            <person name="Nyberg Akerstrom W."/>
            <person name="Nylinder S."/>
            <person name="Jareborg N."/>
            <person name="Kallberg Y."/>
            <person name="Kronander E."/>
        </authorList>
    </citation>
    <scope>NUCLEOTIDE SEQUENCE [LARGE SCALE GENOMIC DNA]</scope>
</reference>